<evidence type="ECO:0000259" key="3">
    <source>
        <dbReference type="PROSITE" id="PS50158"/>
    </source>
</evidence>
<gene>
    <name evidence="4" type="ORF">X975_00141</name>
</gene>
<evidence type="ECO:0000313" key="4">
    <source>
        <dbReference type="EMBL" id="KFM67735.1"/>
    </source>
</evidence>
<keyword evidence="2" id="KW-0175">Coiled coil</keyword>
<proteinExistence type="predicted"/>
<sequence>MTYFAKGKKSDLLVLASELGIAFEPDVTIVKIRELITGSASYDEEFTKMLLDTIISTRKELEANERVRKEKEVEAEKLRLENEVKKQQMEFELEKLRIEAGLRVPEIERLVPNKIQLELTKSMPRFDAKECDMPLYLSLFERQVKRMKIEENDMVSYLLPLMPSDIVELIARIPEEEFGNYEYVREVLLKKFKMNAEGFRQKFVQHQRSPDKTWRDFVYEVTNYFQGWIDGLEITDFGGLKDLIITDQVKKRVPMEVRDHFVDEWGKIVKPSLLADKLDEYESVRKSFKKQTGAPLKAPTQTYNKYPLQRDSRRYENHGTPRAENKHVNFNSQQEVSKIRPKYVCYFCGMDGHVKKFCPRLSKNKTEQDVKKKFNVNRAAVEIGEEKKELKQSKTAVVAKVMSHKRNIIGENLCSLERK</sequence>
<dbReference type="OMA" id="VECAYKL"/>
<dbReference type="PANTHER" id="PTHR46888">
    <property type="entry name" value="ZINC KNUCKLE DOMAINCONTAINING PROTEIN-RELATED"/>
    <property type="match status" value="1"/>
</dbReference>
<feature type="domain" description="CCHC-type" evidence="3">
    <location>
        <begin position="345"/>
        <end position="360"/>
    </location>
</feature>
<dbReference type="InterPro" id="IPR001878">
    <property type="entry name" value="Znf_CCHC"/>
</dbReference>
<dbReference type="Gene3D" id="4.10.60.10">
    <property type="entry name" value="Zinc finger, CCHC-type"/>
    <property type="match status" value="1"/>
</dbReference>
<keyword evidence="5" id="KW-1185">Reference proteome</keyword>
<evidence type="ECO:0000313" key="5">
    <source>
        <dbReference type="Proteomes" id="UP000054359"/>
    </source>
</evidence>
<dbReference type="Proteomes" id="UP000054359">
    <property type="component" value="Unassembled WGS sequence"/>
</dbReference>
<feature type="non-terminal residue" evidence="4">
    <location>
        <position position="419"/>
    </location>
</feature>
<accession>A0A087TRJ6</accession>
<keyword evidence="1" id="KW-0863">Zinc-finger</keyword>
<dbReference type="EMBL" id="KK116413">
    <property type="protein sequence ID" value="KFM67735.1"/>
    <property type="molecule type" value="Genomic_DNA"/>
</dbReference>
<dbReference type="PROSITE" id="PS50158">
    <property type="entry name" value="ZF_CCHC"/>
    <property type="match status" value="1"/>
</dbReference>
<dbReference type="GO" id="GO:0003676">
    <property type="term" value="F:nucleic acid binding"/>
    <property type="evidence" value="ECO:0007669"/>
    <property type="project" value="InterPro"/>
</dbReference>
<organism evidence="4 5">
    <name type="scientific">Stegodyphus mimosarum</name>
    <name type="common">African social velvet spider</name>
    <dbReference type="NCBI Taxonomy" id="407821"/>
    <lineage>
        <taxon>Eukaryota</taxon>
        <taxon>Metazoa</taxon>
        <taxon>Ecdysozoa</taxon>
        <taxon>Arthropoda</taxon>
        <taxon>Chelicerata</taxon>
        <taxon>Arachnida</taxon>
        <taxon>Araneae</taxon>
        <taxon>Araneomorphae</taxon>
        <taxon>Entelegynae</taxon>
        <taxon>Eresoidea</taxon>
        <taxon>Eresidae</taxon>
        <taxon>Stegodyphus</taxon>
    </lineage>
</organism>
<dbReference type="SUPFAM" id="SSF47353">
    <property type="entry name" value="Retrovirus capsid dimerization domain-like"/>
    <property type="match status" value="1"/>
</dbReference>
<keyword evidence="1" id="KW-0862">Zinc</keyword>
<protein>
    <recommendedName>
        <fullName evidence="3">CCHC-type domain-containing protein</fullName>
    </recommendedName>
</protein>
<keyword evidence="1" id="KW-0479">Metal-binding</keyword>
<dbReference type="GO" id="GO:0008270">
    <property type="term" value="F:zinc ion binding"/>
    <property type="evidence" value="ECO:0007669"/>
    <property type="project" value="UniProtKB-KW"/>
</dbReference>
<evidence type="ECO:0000256" key="2">
    <source>
        <dbReference type="SAM" id="Coils"/>
    </source>
</evidence>
<dbReference type="PANTHER" id="PTHR46888:SF1">
    <property type="entry name" value="RIBONUCLEASE H"/>
    <property type="match status" value="1"/>
</dbReference>
<dbReference type="OrthoDB" id="6435150at2759"/>
<evidence type="ECO:0000256" key="1">
    <source>
        <dbReference type="PROSITE-ProRule" id="PRU00047"/>
    </source>
</evidence>
<name>A0A087TRJ6_STEMI</name>
<dbReference type="AlphaFoldDB" id="A0A087TRJ6"/>
<feature type="coiled-coil region" evidence="2">
    <location>
        <begin position="61"/>
        <end position="95"/>
    </location>
</feature>
<reference evidence="4 5" key="1">
    <citation type="submission" date="2013-11" db="EMBL/GenBank/DDBJ databases">
        <title>Genome sequencing of Stegodyphus mimosarum.</title>
        <authorList>
            <person name="Bechsgaard J."/>
        </authorList>
    </citation>
    <scope>NUCLEOTIDE SEQUENCE [LARGE SCALE GENOMIC DNA]</scope>
</reference>